<reference evidence="1 2" key="2">
    <citation type="journal article" date="2022" name="Mol. Ecol. Resour.">
        <title>The genomes of chicory, endive, great burdock and yacon provide insights into Asteraceae paleo-polyploidization history and plant inulin production.</title>
        <authorList>
            <person name="Fan W."/>
            <person name="Wang S."/>
            <person name="Wang H."/>
            <person name="Wang A."/>
            <person name="Jiang F."/>
            <person name="Liu H."/>
            <person name="Zhao H."/>
            <person name="Xu D."/>
            <person name="Zhang Y."/>
        </authorList>
    </citation>
    <scope>NUCLEOTIDE SEQUENCE [LARGE SCALE GENOMIC DNA]</scope>
    <source>
        <strain evidence="2">cv. Niubang</strain>
    </source>
</reference>
<dbReference type="EMBL" id="CM042053">
    <property type="protein sequence ID" value="KAI3716235.1"/>
    <property type="molecule type" value="Genomic_DNA"/>
</dbReference>
<comment type="caution">
    <text evidence="1">The sequence shown here is derived from an EMBL/GenBank/DDBJ whole genome shotgun (WGS) entry which is preliminary data.</text>
</comment>
<organism evidence="1 2">
    <name type="scientific">Arctium lappa</name>
    <name type="common">Greater burdock</name>
    <name type="synonym">Lappa major</name>
    <dbReference type="NCBI Taxonomy" id="4217"/>
    <lineage>
        <taxon>Eukaryota</taxon>
        <taxon>Viridiplantae</taxon>
        <taxon>Streptophyta</taxon>
        <taxon>Embryophyta</taxon>
        <taxon>Tracheophyta</taxon>
        <taxon>Spermatophyta</taxon>
        <taxon>Magnoliopsida</taxon>
        <taxon>eudicotyledons</taxon>
        <taxon>Gunneridae</taxon>
        <taxon>Pentapetalae</taxon>
        <taxon>asterids</taxon>
        <taxon>campanulids</taxon>
        <taxon>Asterales</taxon>
        <taxon>Asteraceae</taxon>
        <taxon>Carduoideae</taxon>
        <taxon>Cardueae</taxon>
        <taxon>Arctiinae</taxon>
        <taxon>Arctium</taxon>
    </lineage>
</organism>
<gene>
    <name evidence="1" type="ORF">L6452_23435</name>
</gene>
<accession>A0ACB9B2T0</accession>
<evidence type="ECO:0000313" key="1">
    <source>
        <dbReference type="EMBL" id="KAI3716235.1"/>
    </source>
</evidence>
<dbReference type="Proteomes" id="UP001055879">
    <property type="component" value="Linkage Group LG07"/>
</dbReference>
<reference evidence="2" key="1">
    <citation type="journal article" date="2022" name="Mol. Ecol. Resour.">
        <title>The genomes of chicory, endive, great burdock and yacon provide insights into Asteraceae palaeo-polyploidization history and plant inulin production.</title>
        <authorList>
            <person name="Fan W."/>
            <person name="Wang S."/>
            <person name="Wang H."/>
            <person name="Wang A."/>
            <person name="Jiang F."/>
            <person name="Liu H."/>
            <person name="Zhao H."/>
            <person name="Xu D."/>
            <person name="Zhang Y."/>
        </authorList>
    </citation>
    <scope>NUCLEOTIDE SEQUENCE [LARGE SCALE GENOMIC DNA]</scope>
    <source>
        <strain evidence="2">cv. Niubang</strain>
    </source>
</reference>
<sequence>MNNFASYLIFLVAFSSSLFLLQPSSTIGSSSGATEIATIGVVLDQASRQGKEAKVGIEIATQDFNIDAHIQLSVIYLQNSRNKPVHAAIAAKKLIDKHGVKAILGGHTWEEASAIVEVISEADHDIPVFLSLADTTPLHATDQWPFLVQTVPTQSTQMNAVAAILQSWGIRQVTLVYETSHLASSSSSIISHLSQAFRQTGCELTHILPLTSGSCVVDEELEILKRQQRKVFVMHTSFELGVRLFQTAKKMDMTGDGYLWIATNRITDLFHSFNSTMTSSLKGMVGVKSYFPENKLEFQDFRKRFRQKFRSNYPDEEHDEPGIFAMQGYNAMKLLEKYSPENFDHRRPLPESTVEIVNVIAKGYHSVYWTEGSGFSETVDGDMNGPDYTHSMDNVGQVLWPVQPWYARRRRRNLAESSFNRMRVGVPGRSLFKQFVNVEFDPEKNQTVVGGFVIAVFDEMMKQMNLPYEYFPFYGSYDELIRQIPAENFDAIAGDVTIVSRRHDYADFTQPYTESGLEMIVPVRSRLSNQSWLFMKPFTAKMWWFIAGITLYNGFIIWLIERTHCEHLQGSILTQIGIIIWLSFTTLFTLRGDVLHSNLSRMAVVVWLFVALIITQSYTASLASMLTAQRLEPAITSVEALRNMNATVGYCNGSFINYYLKDVLDFEDVNVKSYNSTHRYAEALNSGEIAAIFLEVPAAKVFLAQYCKSFIRTGETFKVGGFGFAFPRKFSWLSDANKALMNVSESGKLKELEDAFLISEKCVDDKSFPNEDESLSPRSFAILFELTAGTSTLALAMYIIISIRQFNESHPEITNFFQVISAFVTDQWHQMRQ</sequence>
<keyword evidence="2" id="KW-1185">Reference proteome</keyword>
<evidence type="ECO:0000313" key="2">
    <source>
        <dbReference type="Proteomes" id="UP001055879"/>
    </source>
</evidence>
<name>A0ACB9B2T0_ARCLA</name>
<protein>
    <submittedName>
        <fullName evidence="1">Uncharacterized protein</fullName>
    </submittedName>
</protein>
<proteinExistence type="predicted"/>